<accession>A0A369JZE8</accession>
<name>A0A369JZE8_HYPMA</name>
<protein>
    <submittedName>
        <fullName evidence="2">Uncharacterized protein</fullName>
    </submittedName>
</protein>
<evidence type="ECO:0000313" key="3">
    <source>
        <dbReference type="Proteomes" id="UP000076154"/>
    </source>
</evidence>
<dbReference type="EMBL" id="LUEZ02000041">
    <property type="protein sequence ID" value="RDB25003.1"/>
    <property type="molecule type" value="Genomic_DNA"/>
</dbReference>
<dbReference type="AlphaFoldDB" id="A0A369JZE8"/>
<proteinExistence type="predicted"/>
<feature type="region of interest" description="Disordered" evidence="1">
    <location>
        <begin position="55"/>
        <end position="88"/>
    </location>
</feature>
<feature type="compositionally biased region" description="Polar residues" evidence="1">
    <location>
        <begin position="70"/>
        <end position="82"/>
    </location>
</feature>
<dbReference type="InParanoid" id="A0A369JZE8"/>
<gene>
    <name evidence="2" type="ORF">Hypma_008125</name>
</gene>
<sequence length="141" mass="15611">MMEDKSEAHHKRFPPIVHAQDDPASEFALPMPRPLVPTIPNIFFPHEVSFDTAGNANFEQEQLGEEFSPPSASETLQSTPTCRQDPPQHLRQVDMGLYHMFILSPILTMPDEAASIVSSMPSECPDVQLPVPSIPDAVHAQ</sequence>
<evidence type="ECO:0000313" key="2">
    <source>
        <dbReference type="EMBL" id="RDB25003.1"/>
    </source>
</evidence>
<evidence type="ECO:0000256" key="1">
    <source>
        <dbReference type="SAM" id="MobiDB-lite"/>
    </source>
</evidence>
<keyword evidence="3" id="KW-1185">Reference proteome</keyword>
<comment type="caution">
    <text evidence="2">The sequence shown here is derived from an EMBL/GenBank/DDBJ whole genome shotgun (WGS) entry which is preliminary data.</text>
</comment>
<reference evidence="2" key="1">
    <citation type="submission" date="2018-04" db="EMBL/GenBank/DDBJ databases">
        <title>Whole genome sequencing of Hypsizygus marmoreus.</title>
        <authorList>
            <person name="Choi I.-G."/>
            <person name="Min B."/>
            <person name="Kim J.-G."/>
            <person name="Kim S."/>
            <person name="Oh Y.-L."/>
            <person name="Kong W.-S."/>
            <person name="Park H."/>
            <person name="Jeong J."/>
            <person name="Song E.-S."/>
        </authorList>
    </citation>
    <scope>NUCLEOTIDE SEQUENCE [LARGE SCALE GENOMIC DNA]</scope>
    <source>
        <strain evidence="2">51987-8</strain>
    </source>
</reference>
<organism evidence="2 3">
    <name type="scientific">Hypsizygus marmoreus</name>
    <name type="common">White beech mushroom</name>
    <name type="synonym">Agaricus marmoreus</name>
    <dbReference type="NCBI Taxonomy" id="39966"/>
    <lineage>
        <taxon>Eukaryota</taxon>
        <taxon>Fungi</taxon>
        <taxon>Dikarya</taxon>
        <taxon>Basidiomycota</taxon>
        <taxon>Agaricomycotina</taxon>
        <taxon>Agaricomycetes</taxon>
        <taxon>Agaricomycetidae</taxon>
        <taxon>Agaricales</taxon>
        <taxon>Tricholomatineae</taxon>
        <taxon>Lyophyllaceae</taxon>
        <taxon>Hypsizygus</taxon>
    </lineage>
</organism>
<dbReference type="Proteomes" id="UP000076154">
    <property type="component" value="Unassembled WGS sequence"/>
</dbReference>